<gene>
    <name evidence="1" type="ORF">D5086_031440</name>
</gene>
<dbReference type="EMBL" id="RCHU02000018">
    <property type="protein sequence ID" value="KAL3566025.1"/>
    <property type="molecule type" value="Genomic_DNA"/>
</dbReference>
<dbReference type="Proteomes" id="UP000309997">
    <property type="component" value="Unassembled WGS sequence"/>
</dbReference>
<evidence type="ECO:0000313" key="2">
    <source>
        <dbReference type="Proteomes" id="UP000309997"/>
    </source>
</evidence>
<proteinExistence type="predicted"/>
<comment type="caution">
    <text evidence="1">The sequence shown here is derived from an EMBL/GenBank/DDBJ whole genome shotgun (WGS) entry which is preliminary data.</text>
</comment>
<protein>
    <submittedName>
        <fullName evidence="1">Uncharacterized protein</fullName>
    </submittedName>
</protein>
<keyword evidence="2" id="KW-1185">Reference proteome</keyword>
<sequence length="552" mass="60446">MGLLFSRMFSSLFGGQTSIRPYWRCYFPNTQAVIYVVDSSDTERIGIAKEEFHSILEEEELKGAAVLIFANKQDLPGALDDAAVTEALELHKIKSRQWAIFKACATKGEGLFEGLDWLWLPLKRMLQTIEPGLFPEELVSCESSCKPGLSNLTNTNCTLGGIGFKTLINLPRCLSFFTPFEARTSTTLQKRSLRPSYSSSSSSMASKLCDSCKSATATLFCRADSAFLCISCDSKIHAANKLASRHARVSVCEVCEQAPAHFTCKADAAALCVTCDRDIHSANPLASRHERVPITPFFDSSSTVHGGGAPVNLLEDRYFDEVDGGRGDVSREEAEAESWLLPNPGGGTTKGVDSMDLNTGQYVFGSEMDPYLDLDPYVDPKVEVQEQNSSGTTDGVVPVQRNKLGFQAPALVNDNCCYELDFSTGSKSFGGGYGYNSLSHSVSSSSLDVGVVPDGSGSTLTDISNPYCSRSVSNGMESANQTVQLSAVDREARVLRYREKRKNRKFEKTIRYASRKAYAETRPRIKGRFAKRTDTEVEVDRSLYGFGVVPSF</sequence>
<accession>A0ACC4AIQ2</accession>
<organism evidence="1 2">
    <name type="scientific">Populus alba</name>
    <name type="common">White poplar</name>
    <dbReference type="NCBI Taxonomy" id="43335"/>
    <lineage>
        <taxon>Eukaryota</taxon>
        <taxon>Viridiplantae</taxon>
        <taxon>Streptophyta</taxon>
        <taxon>Embryophyta</taxon>
        <taxon>Tracheophyta</taxon>
        <taxon>Spermatophyta</taxon>
        <taxon>Magnoliopsida</taxon>
        <taxon>eudicotyledons</taxon>
        <taxon>Gunneridae</taxon>
        <taxon>Pentapetalae</taxon>
        <taxon>rosids</taxon>
        <taxon>fabids</taxon>
        <taxon>Malpighiales</taxon>
        <taxon>Salicaceae</taxon>
        <taxon>Saliceae</taxon>
        <taxon>Populus</taxon>
    </lineage>
</organism>
<evidence type="ECO:0000313" key="1">
    <source>
        <dbReference type="EMBL" id="KAL3566025.1"/>
    </source>
</evidence>
<reference evidence="1 2" key="1">
    <citation type="journal article" date="2024" name="Plant Biotechnol. J.">
        <title>Genome and CRISPR/Cas9 system of a widespread forest tree (Populus alba) in the world.</title>
        <authorList>
            <person name="Liu Y.J."/>
            <person name="Jiang P.F."/>
            <person name="Han X.M."/>
            <person name="Li X.Y."/>
            <person name="Wang H.M."/>
            <person name="Wang Y.J."/>
            <person name="Wang X.X."/>
            <person name="Zeng Q.Y."/>
        </authorList>
    </citation>
    <scope>NUCLEOTIDE SEQUENCE [LARGE SCALE GENOMIC DNA]</scope>
    <source>
        <strain evidence="2">cv. PAL-ZL1</strain>
    </source>
</reference>
<name>A0ACC4AIQ2_POPAL</name>